<accession>A0A151P4P0</accession>
<proteinExistence type="predicted"/>
<protein>
    <submittedName>
        <fullName evidence="1">Uncharacterized protein</fullName>
    </submittedName>
</protein>
<sequence length="155" mass="17543">MMYGPAASSILSSWIVQAQPGRADLSARSHHPFLQPSPVTWQVWCTQDFRNQIISSANNPGFGRYAQIKPDRWLFDQWFKSARPPRFQESLGSRHYSDCGKGQAKGLHLAFDRGRQSLGKTDRLVQGRHLKRWGKTDPAPAISLVQELALDFPLL</sequence>
<dbReference type="EMBL" id="AKHW03000979">
    <property type="protein sequence ID" value="KYO44037.1"/>
    <property type="molecule type" value="Genomic_DNA"/>
</dbReference>
<evidence type="ECO:0000313" key="1">
    <source>
        <dbReference type="EMBL" id="KYO44037.1"/>
    </source>
</evidence>
<gene>
    <name evidence="1" type="ORF">Y1Q_0006495</name>
</gene>
<name>A0A151P4P0_ALLMI</name>
<comment type="caution">
    <text evidence="1">The sequence shown here is derived from an EMBL/GenBank/DDBJ whole genome shotgun (WGS) entry which is preliminary data.</text>
</comment>
<organism evidence="1 2">
    <name type="scientific">Alligator mississippiensis</name>
    <name type="common">American alligator</name>
    <dbReference type="NCBI Taxonomy" id="8496"/>
    <lineage>
        <taxon>Eukaryota</taxon>
        <taxon>Metazoa</taxon>
        <taxon>Chordata</taxon>
        <taxon>Craniata</taxon>
        <taxon>Vertebrata</taxon>
        <taxon>Euteleostomi</taxon>
        <taxon>Archelosauria</taxon>
        <taxon>Archosauria</taxon>
        <taxon>Crocodylia</taxon>
        <taxon>Alligatoridae</taxon>
        <taxon>Alligatorinae</taxon>
        <taxon>Alligator</taxon>
    </lineage>
</organism>
<keyword evidence="2" id="KW-1185">Reference proteome</keyword>
<reference evidence="1 2" key="1">
    <citation type="journal article" date="2012" name="Genome Biol.">
        <title>Sequencing three crocodilian genomes to illuminate the evolution of archosaurs and amniotes.</title>
        <authorList>
            <person name="St John J.A."/>
            <person name="Braun E.L."/>
            <person name="Isberg S.R."/>
            <person name="Miles L.G."/>
            <person name="Chong A.Y."/>
            <person name="Gongora J."/>
            <person name="Dalzell P."/>
            <person name="Moran C."/>
            <person name="Bed'hom B."/>
            <person name="Abzhanov A."/>
            <person name="Burgess S.C."/>
            <person name="Cooksey A.M."/>
            <person name="Castoe T.A."/>
            <person name="Crawford N.G."/>
            <person name="Densmore L.D."/>
            <person name="Drew J.C."/>
            <person name="Edwards S.V."/>
            <person name="Faircloth B.C."/>
            <person name="Fujita M.K."/>
            <person name="Greenwold M.J."/>
            <person name="Hoffmann F.G."/>
            <person name="Howard J.M."/>
            <person name="Iguchi T."/>
            <person name="Janes D.E."/>
            <person name="Khan S.Y."/>
            <person name="Kohno S."/>
            <person name="de Koning A.J."/>
            <person name="Lance S.L."/>
            <person name="McCarthy F.M."/>
            <person name="McCormack J.E."/>
            <person name="Merchant M.E."/>
            <person name="Peterson D.G."/>
            <person name="Pollock D.D."/>
            <person name="Pourmand N."/>
            <person name="Raney B.J."/>
            <person name="Roessler K.A."/>
            <person name="Sanford J.R."/>
            <person name="Sawyer R.H."/>
            <person name="Schmidt C.J."/>
            <person name="Triplett E.W."/>
            <person name="Tuberville T.D."/>
            <person name="Venegas-Anaya M."/>
            <person name="Howard J.T."/>
            <person name="Jarvis E.D."/>
            <person name="Guillette L.J.Jr."/>
            <person name="Glenn T.C."/>
            <person name="Green R.E."/>
            <person name="Ray D.A."/>
        </authorList>
    </citation>
    <scope>NUCLEOTIDE SEQUENCE [LARGE SCALE GENOMIC DNA]</scope>
    <source>
        <strain evidence="1">KSC_2009_1</strain>
    </source>
</reference>
<evidence type="ECO:0000313" key="2">
    <source>
        <dbReference type="Proteomes" id="UP000050525"/>
    </source>
</evidence>
<dbReference type="Proteomes" id="UP000050525">
    <property type="component" value="Unassembled WGS sequence"/>
</dbReference>
<dbReference type="AlphaFoldDB" id="A0A151P4P0"/>